<dbReference type="Proteomes" id="UP000007266">
    <property type="component" value="Linkage group 2"/>
</dbReference>
<organism evidence="1 2">
    <name type="scientific">Tribolium castaneum</name>
    <name type="common">Red flour beetle</name>
    <dbReference type="NCBI Taxonomy" id="7070"/>
    <lineage>
        <taxon>Eukaryota</taxon>
        <taxon>Metazoa</taxon>
        <taxon>Ecdysozoa</taxon>
        <taxon>Arthropoda</taxon>
        <taxon>Hexapoda</taxon>
        <taxon>Insecta</taxon>
        <taxon>Pterygota</taxon>
        <taxon>Neoptera</taxon>
        <taxon>Endopterygota</taxon>
        <taxon>Coleoptera</taxon>
        <taxon>Polyphaga</taxon>
        <taxon>Cucujiformia</taxon>
        <taxon>Tenebrionidae</taxon>
        <taxon>Tenebrionidae incertae sedis</taxon>
        <taxon>Tribolium</taxon>
    </lineage>
</organism>
<evidence type="ECO:0000313" key="2">
    <source>
        <dbReference type="Proteomes" id="UP000007266"/>
    </source>
</evidence>
<reference evidence="1 2" key="2">
    <citation type="journal article" date="2010" name="Nucleic Acids Res.">
        <title>BeetleBase in 2010: revisions to provide comprehensive genomic information for Tribolium castaneum.</title>
        <authorList>
            <person name="Kim H.S."/>
            <person name="Murphy T."/>
            <person name="Xia J."/>
            <person name="Caragea D."/>
            <person name="Park Y."/>
            <person name="Beeman R.W."/>
            <person name="Lorenzen M.D."/>
            <person name="Butcher S."/>
            <person name="Manak J.R."/>
            <person name="Brown S.J."/>
        </authorList>
    </citation>
    <scope>GENOME REANNOTATION</scope>
    <source>
        <strain evidence="1 2">Georgia GA2</strain>
    </source>
</reference>
<accession>D6W8Y7</accession>
<sequence>MLRRLTPRVRAKGGTTRNHALITFYEARFHLNVNLRDPFRRFSRNFGDSSPDGGYRDCIVNRYFPLFLLYNGSTLPRSYPTLYTPDVNLRKNKTNARYVFLLCMNVGAGNTLSTPRNQLATLARLSLLAKPSLNHLEHFYELGPKSRKNPPFLDVFDNHRSLTPLPT</sequence>
<protein>
    <submittedName>
        <fullName evidence="1">Uncharacterized protein</fullName>
    </submittedName>
</protein>
<gene>
    <name evidence="1" type="primary">GLEAN_00670</name>
    <name evidence="1" type="ORF">TcasGA2_TC000670</name>
</gene>
<proteinExistence type="predicted"/>
<name>D6W8Y7_TRICA</name>
<reference evidence="1 2" key="1">
    <citation type="journal article" date="2008" name="Nature">
        <title>The genome of the model beetle and pest Tribolium castaneum.</title>
        <authorList>
            <consortium name="Tribolium Genome Sequencing Consortium"/>
            <person name="Richards S."/>
            <person name="Gibbs R.A."/>
            <person name="Weinstock G.M."/>
            <person name="Brown S.J."/>
            <person name="Denell R."/>
            <person name="Beeman R.W."/>
            <person name="Gibbs R."/>
            <person name="Beeman R.W."/>
            <person name="Brown S.J."/>
            <person name="Bucher G."/>
            <person name="Friedrich M."/>
            <person name="Grimmelikhuijzen C.J."/>
            <person name="Klingler M."/>
            <person name="Lorenzen M."/>
            <person name="Richards S."/>
            <person name="Roth S."/>
            <person name="Schroder R."/>
            <person name="Tautz D."/>
            <person name="Zdobnov E.M."/>
            <person name="Muzny D."/>
            <person name="Gibbs R.A."/>
            <person name="Weinstock G.M."/>
            <person name="Attaway T."/>
            <person name="Bell S."/>
            <person name="Buhay C.J."/>
            <person name="Chandrabose M.N."/>
            <person name="Chavez D."/>
            <person name="Clerk-Blankenburg K.P."/>
            <person name="Cree A."/>
            <person name="Dao M."/>
            <person name="Davis C."/>
            <person name="Chacko J."/>
            <person name="Dinh H."/>
            <person name="Dugan-Rocha S."/>
            <person name="Fowler G."/>
            <person name="Garner T.T."/>
            <person name="Garnes J."/>
            <person name="Gnirke A."/>
            <person name="Hawes A."/>
            <person name="Hernandez J."/>
            <person name="Hines S."/>
            <person name="Holder M."/>
            <person name="Hume J."/>
            <person name="Jhangiani S.N."/>
            <person name="Joshi V."/>
            <person name="Khan Z.M."/>
            <person name="Jackson L."/>
            <person name="Kovar C."/>
            <person name="Kowis A."/>
            <person name="Lee S."/>
            <person name="Lewis L.R."/>
            <person name="Margolis J."/>
            <person name="Morgan M."/>
            <person name="Nazareth L.V."/>
            <person name="Nguyen N."/>
            <person name="Okwuonu G."/>
            <person name="Parker D."/>
            <person name="Richards S."/>
            <person name="Ruiz S.J."/>
            <person name="Santibanez J."/>
            <person name="Savard J."/>
            <person name="Scherer S.E."/>
            <person name="Schneider B."/>
            <person name="Sodergren E."/>
            <person name="Tautz D."/>
            <person name="Vattahil S."/>
            <person name="Villasana D."/>
            <person name="White C.S."/>
            <person name="Wright R."/>
            <person name="Park Y."/>
            <person name="Beeman R.W."/>
            <person name="Lord J."/>
            <person name="Oppert B."/>
            <person name="Lorenzen M."/>
            <person name="Brown S."/>
            <person name="Wang L."/>
            <person name="Savard J."/>
            <person name="Tautz D."/>
            <person name="Richards S."/>
            <person name="Weinstock G."/>
            <person name="Gibbs R.A."/>
            <person name="Liu Y."/>
            <person name="Worley K."/>
            <person name="Weinstock G."/>
            <person name="Elsik C.G."/>
            <person name="Reese J.T."/>
            <person name="Elhaik E."/>
            <person name="Landan G."/>
            <person name="Graur D."/>
            <person name="Arensburger P."/>
            <person name="Atkinson P."/>
            <person name="Beeman R.W."/>
            <person name="Beidler J."/>
            <person name="Brown S.J."/>
            <person name="Demuth J.P."/>
            <person name="Drury D.W."/>
            <person name="Du Y.Z."/>
            <person name="Fujiwara H."/>
            <person name="Lorenzen M."/>
            <person name="Maselli V."/>
            <person name="Osanai M."/>
            <person name="Park Y."/>
            <person name="Robertson H.M."/>
            <person name="Tu Z."/>
            <person name="Wang J.J."/>
            <person name="Wang S."/>
            <person name="Richards S."/>
            <person name="Song H."/>
            <person name="Zhang L."/>
            <person name="Sodergren E."/>
            <person name="Werner D."/>
            <person name="Stanke M."/>
            <person name="Morgenstern B."/>
            <person name="Solovyev V."/>
            <person name="Kosarev P."/>
            <person name="Brown G."/>
            <person name="Chen H.C."/>
            <person name="Ermolaeva O."/>
            <person name="Hlavina W."/>
            <person name="Kapustin Y."/>
            <person name="Kiryutin B."/>
            <person name="Kitts P."/>
            <person name="Maglott D."/>
            <person name="Pruitt K."/>
            <person name="Sapojnikov V."/>
            <person name="Souvorov A."/>
            <person name="Mackey A.J."/>
            <person name="Waterhouse R.M."/>
            <person name="Wyder S."/>
            <person name="Zdobnov E.M."/>
            <person name="Zdobnov E.M."/>
            <person name="Wyder S."/>
            <person name="Kriventseva E.V."/>
            <person name="Kadowaki T."/>
            <person name="Bork P."/>
            <person name="Aranda M."/>
            <person name="Bao R."/>
            <person name="Beermann A."/>
            <person name="Berns N."/>
            <person name="Bolognesi R."/>
            <person name="Bonneton F."/>
            <person name="Bopp D."/>
            <person name="Brown S.J."/>
            <person name="Bucher G."/>
            <person name="Butts T."/>
            <person name="Chaumot A."/>
            <person name="Denell R.E."/>
            <person name="Ferrier D.E."/>
            <person name="Friedrich M."/>
            <person name="Gordon C.M."/>
            <person name="Jindra M."/>
            <person name="Klingler M."/>
            <person name="Lan Q."/>
            <person name="Lattorff H.M."/>
            <person name="Laudet V."/>
            <person name="von Levetsow C."/>
            <person name="Liu Z."/>
            <person name="Lutz R."/>
            <person name="Lynch J.A."/>
            <person name="da Fonseca R.N."/>
            <person name="Posnien N."/>
            <person name="Reuter R."/>
            <person name="Roth S."/>
            <person name="Savard J."/>
            <person name="Schinko J.B."/>
            <person name="Schmitt C."/>
            <person name="Schoppmeier M."/>
            <person name="Schroder R."/>
            <person name="Shippy T.D."/>
            <person name="Simonnet F."/>
            <person name="Marques-Souza H."/>
            <person name="Tautz D."/>
            <person name="Tomoyasu Y."/>
            <person name="Trauner J."/>
            <person name="Van der Zee M."/>
            <person name="Vervoort M."/>
            <person name="Wittkopp N."/>
            <person name="Wimmer E.A."/>
            <person name="Yang X."/>
            <person name="Jones A.K."/>
            <person name="Sattelle D.B."/>
            <person name="Ebert P.R."/>
            <person name="Nelson D."/>
            <person name="Scott J.G."/>
            <person name="Beeman R.W."/>
            <person name="Muthukrishnan S."/>
            <person name="Kramer K.J."/>
            <person name="Arakane Y."/>
            <person name="Beeman R.W."/>
            <person name="Zhu Q."/>
            <person name="Hogenkamp D."/>
            <person name="Dixit R."/>
            <person name="Oppert B."/>
            <person name="Jiang H."/>
            <person name="Zou Z."/>
            <person name="Marshall J."/>
            <person name="Elpidina E."/>
            <person name="Vinokurov K."/>
            <person name="Oppert C."/>
            <person name="Zou Z."/>
            <person name="Evans J."/>
            <person name="Lu Z."/>
            <person name="Zhao P."/>
            <person name="Sumathipala N."/>
            <person name="Altincicek B."/>
            <person name="Vilcinskas A."/>
            <person name="Williams M."/>
            <person name="Hultmark D."/>
            <person name="Hetru C."/>
            <person name="Jiang H."/>
            <person name="Grimmelikhuijzen C.J."/>
            <person name="Hauser F."/>
            <person name="Cazzamali G."/>
            <person name="Williamson M."/>
            <person name="Park Y."/>
            <person name="Li B."/>
            <person name="Tanaka Y."/>
            <person name="Predel R."/>
            <person name="Neupert S."/>
            <person name="Schachtner J."/>
            <person name="Verleyen P."/>
            <person name="Raible F."/>
            <person name="Bork P."/>
            <person name="Friedrich M."/>
            <person name="Walden K.K."/>
            <person name="Robertson H.M."/>
            <person name="Angeli S."/>
            <person name="Foret S."/>
            <person name="Bucher G."/>
            <person name="Schuetz S."/>
            <person name="Maleszka R."/>
            <person name="Wimmer E.A."/>
            <person name="Beeman R.W."/>
            <person name="Lorenzen M."/>
            <person name="Tomoyasu Y."/>
            <person name="Miller S.C."/>
            <person name="Grossmann D."/>
            <person name="Bucher G."/>
        </authorList>
    </citation>
    <scope>NUCLEOTIDE SEQUENCE [LARGE SCALE GENOMIC DNA]</scope>
    <source>
        <strain evidence="1 2">Georgia GA2</strain>
    </source>
</reference>
<keyword evidence="2" id="KW-1185">Reference proteome</keyword>
<dbReference type="AlphaFoldDB" id="D6W8Y7"/>
<dbReference type="EMBL" id="KQ971312">
    <property type="protein sequence ID" value="EEZ98231.1"/>
    <property type="molecule type" value="Genomic_DNA"/>
</dbReference>
<evidence type="ECO:0000313" key="1">
    <source>
        <dbReference type="EMBL" id="EEZ98231.1"/>
    </source>
</evidence>
<dbReference type="HOGENOM" id="CLU_1596632_0_0_1"/>